<keyword evidence="1" id="KW-1133">Transmembrane helix</keyword>
<keyword evidence="1" id="KW-0812">Transmembrane</keyword>
<evidence type="ECO:0000313" key="3">
    <source>
        <dbReference type="Proteomes" id="UP001278766"/>
    </source>
</evidence>
<organism evidence="2 3">
    <name type="scientific">Chaetomium fimeti</name>
    <dbReference type="NCBI Taxonomy" id="1854472"/>
    <lineage>
        <taxon>Eukaryota</taxon>
        <taxon>Fungi</taxon>
        <taxon>Dikarya</taxon>
        <taxon>Ascomycota</taxon>
        <taxon>Pezizomycotina</taxon>
        <taxon>Sordariomycetes</taxon>
        <taxon>Sordariomycetidae</taxon>
        <taxon>Sordariales</taxon>
        <taxon>Chaetomiaceae</taxon>
        <taxon>Chaetomium</taxon>
    </lineage>
</organism>
<reference evidence="2" key="2">
    <citation type="submission" date="2023-06" db="EMBL/GenBank/DDBJ databases">
        <authorList>
            <consortium name="Lawrence Berkeley National Laboratory"/>
            <person name="Haridas S."/>
            <person name="Hensen N."/>
            <person name="Bonometti L."/>
            <person name="Westerberg I."/>
            <person name="Brannstrom I.O."/>
            <person name="Guillou S."/>
            <person name="Cros-Aarteil S."/>
            <person name="Calhoun S."/>
            <person name="Kuo A."/>
            <person name="Mondo S."/>
            <person name="Pangilinan J."/>
            <person name="Riley R."/>
            <person name="Labutti K."/>
            <person name="Andreopoulos B."/>
            <person name="Lipzen A."/>
            <person name="Chen C."/>
            <person name="Yanf M."/>
            <person name="Daum C."/>
            <person name="Ng V."/>
            <person name="Clum A."/>
            <person name="Steindorff A."/>
            <person name="Ohm R."/>
            <person name="Martin F."/>
            <person name="Silar P."/>
            <person name="Natvig D."/>
            <person name="Lalanne C."/>
            <person name="Gautier V."/>
            <person name="Ament-Velasquez S.L."/>
            <person name="Kruys A."/>
            <person name="Hutchinson M.I."/>
            <person name="Powell A.J."/>
            <person name="Barry K."/>
            <person name="Miller A.N."/>
            <person name="Grigoriev I.V."/>
            <person name="Debuchy R."/>
            <person name="Gladieux P."/>
            <person name="Thoren M.H."/>
            <person name="Johannesson H."/>
        </authorList>
    </citation>
    <scope>NUCLEOTIDE SEQUENCE</scope>
    <source>
        <strain evidence="2">CBS 168.71</strain>
    </source>
</reference>
<gene>
    <name evidence="2" type="ORF">B0H64DRAFT_26819</name>
</gene>
<dbReference type="AlphaFoldDB" id="A0AAE0LX81"/>
<feature type="transmembrane region" description="Helical" evidence="1">
    <location>
        <begin position="12"/>
        <end position="36"/>
    </location>
</feature>
<evidence type="ECO:0008006" key="4">
    <source>
        <dbReference type="Google" id="ProtNLM"/>
    </source>
</evidence>
<accession>A0AAE0LX81</accession>
<reference evidence="2" key="1">
    <citation type="journal article" date="2023" name="Mol. Phylogenet. Evol.">
        <title>Genome-scale phylogeny and comparative genomics of the fungal order Sordariales.</title>
        <authorList>
            <person name="Hensen N."/>
            <person name="Bonometti L."/>
            <person name="Westerberg I."/>
            <person name="Brannstrom I.O."/>
            <person name="Guillou S."/>
            <person name="Cros-Aarteil S."/>
            <person name="Calhoun S."/>
            <person name="Haridas S."/>
            <person name="Kuo A."/>
            <person name="Mondo S."/>
            <person name="Pangilinan J."/>
            <person name="Riley R."/>
            <person name="LaButti K."/>
            <person name="Andreopoulos B."/>
            <person name="Lipzen A."/>
            <person name="Chen C."/>
            <person name="Yan M."/>
            <person name="Daum C."/>
            <person name="Ng V."/>
            <person name="Clum A."/>
            <person name="Steindorff A."/>
            <person name="Ohm R.A."/>
            <person name="Martin F."/>
            <person name="Silar P."/>
            <person name="Natvig D.O."/>
            <person name="Lalanne C."/>
            <person name="Gautier V."/>
            <person name="Ament-Velasquez S.L."/>
            <person name="Kruys A."/>
            <person name="Hutchinson M.I."/>
            <person name="Powell A.J."/>
            <person name="Barry K."/>
            <person name="Miller A.N."/>
            <person name="Grigoriev I.V."/>
            <person name="Debuchy R."/>
            <person name="Gladieux P."/>
            <person name="Hiltunen Thoren M."/>
            <person name="Johannesson H."/>
        </authorList>
    </citation>
    <scope>NUCLEOTIDE SEQUENCE</scope>
    <source>
        <strain evidence="2">CBS 168.71</strain>
    </source>
</reference>
<dbReference type="RefSeq" id="XP_062664432.1">
    <property type="nucleotide sequence ID" value="XM_062800005.1"/>
</dbReference>
<proteinExistence type="predicted"/>
<protein>
    <recommendedName>
        <fullName evidence="4">Transmembrane protein</fullName>
    </recommendedName>
</protein>
<dbReference type="EMBL" id="JAUEPN010000001">
    <property type="protein sequence ID" value="KAK3300918.1"/>
    <property type="molecule type" value="Genomic_DNA"/>
</dbReference>
<dbReference type="GeneID" id="87836953"/>
<evidence type="ECO:0000256" key="1">
    <source>
        <dbReference type="SAM" id="Phobius"/>
    </source>
</evidence>
<keyword evidence="3" id="KW-1185">Reference proteome</keyword>
<sequence length="96" mass="10957">MEWTRRMVDGSWVSAGLWTGLVGITSRAFFFFSFLLSFSYFFFLYFLFLGLLISGVSPVYIQGSRSMHDAEFWVLGHGGLKGIPRAWIGVEMSRRG</sequence>
<comment type="caution">
    <text evidence="2">The sequence shown here is derived from an EMBL/GenBank/DDBJ whole genome shotgun (WGS) entry which is preliminary data.</text>
</comment>
<name>A0AAE0LX81_9PEZI</name>
<evidence type="ECO:0000313" key="2">
    <source>
        <dbReference type="EMBL" id="KAK3300918.1"/>
    </source>
</evidence>
<keyword evidence="1" id="KW-0472">Membrane</keyword>
<dbReference type="Proteomes" id="UP001278766">
    <property type="component" value="Unassembled WGS sequence"/>
</dbReference>
<feature type="transmembrane region" description="Helical" evidence="1">
    <location>
        <begin position="42"/>
        <end position="61"/>
    </location>
</feature>